<gene>
    <name evidence="1" type="ORF">METZ01_LOCUS304188</name>
</gene>
<dbReference type="AlphaFoldDB" id="A0A382MQT9"/>
<feature type="non-terminal residue" evidence="1">
    <location>
        <position position="1"/>
    </location>
</feature>
<dbReference type="EMBL" id="UINC01095335">
    <property type="protein sequence ID" value="SVC51334.1"/>
    <property type="molecule type" value="Genomic_DNA"/>
</dbReference>
<protein>
    <submittedName>
        <fullName evidence="1">Uncharacterized protein</fullName>
    </submittedName>
</protein>
<sequence>LALVLASSFPDTGSAQGPLSQLAAQTPLRLAVLTFEDDAGFQGKWELGRDVPALLGKHLSREGVISVVSR</sequence>
<reference evidence="1" key="1">
    <citation type="submission" date="2018-05" db="EMBL/GenBank/DDBJ databases">
        <authorList>
            <person name="Lanie J.A."/>
            <person name="Ng W.-L."/>
            <person name="Kazmierczak K.M."/>
            <person name="Andrzejewski T.M."/>
            <person name="Davidsen T.M."/>
            <person name="Wayne K.J."/>
            <person name="Tettelin H."/>
            <person name="Glass J.I."/>
            <person name="Rusch D."/>
            <person name="Podicherti R."/>
            <person name="Tsui H.-C.T."/>
            <person name="Winkler M.E."/>
        </authorList>
    </citation>
    <scope>NUCLEOTIDE SEQUENCE</scope>
</reference>
<organism evidence="1">
    <name type="scientific">marine metagenome</name>
    <dbReference type="NCBI Taxonomy" id="408172"/>
    <lineage>
        <taxon>unclassified sequences</taxon>
        <taxon>metagenomes</taxon>
        <taxon>ecological metagenomes</taxon>
    </lineage>
</organism>
<feature type="non-terminal residue" evidence="1">
    <location>
        <position position="70"/>
    </location>
</feature>
<evidence type="ECO:0000313" key="1">
    <source>
        <dbReference type="EMBL" id="SVC51334.1"/>
    </source>
</evidence>
<name>A0A382MQT9_9ZZZZ</name>
<proteinExistence type="predicted"/>
<accession>A0A382MQT9</accession>